<feature type="transmembrane region" description="Helical" evidence="7">
    <location>
        <begin position="46"/>
        <end position="65"/>
    </location>
</feature>
<dbReference type="PANTHER" id="PTHR38459:SF1">
    <property type="entry name" value="PROPHAGE BACTOPRENOL-LINKED GLUCOSE TRANSLOCASE HOMOLOG"/>
    <property type="match status" value="1"/>
</dbReference>
<feature type="transmembrane region" description="Helical" evidence="7">
    <location>
        <begin position="12"/>
        <end position="34"/>
    </location>
</feature>
<evidence type="ECO:0000256" key="7">
    <source>
        <dbReference type="SAM" id="Phobius"/>
    </source>
</evidence>
<protein>
    <submittedName>
        <fullName evidence="9">Unannotated protein</fullName>
    </submittedName>
</protein>
<evidence type="ECO:0000259" key="8">
    <source>
        <dbReference type="Pfam" id="PF04138"/>
    </source>
</evidence>
<keyword evidence="4 7" id="KW-1133">Transmembrane helix</keyword>
<comment type="similarity">
    <text evidence="2">Belongs to the GtrA family.</text>
</comment>
<proteinExistence type="inferred from homology"/>
<feature type="region of interest" description="Disordered" evidence="6">
    <location>
        <begin position="154"/>
        <end position="182"/>
    </location>
</feature>
<dbReference type="InterPro" id="IPR051401">
    <property type="entry name" value="GtrA_CellWall_Glycosyl"/>
</dbReference>
<feature type="transmembrane region" description="Helical" evidence="7">
    <location>
        <begin position="119"/>
        <end position="137"/>
    </location>
</feature>
<dbReference type="AlphaFoldDB" id="A0A6J6QZL1"/>
<dbReference type="Pfam" id="PF04138">
    <property type="entry name" value="GtrA_DPMS_TM"/>
    <property type="match status" value="1"/>
</dbReference>
<accession>A0A6J6QZL1</accession>
<sequence length="182" mass="19604">MGDRWQRLLTEAGRFLAVGGLATIIALLIFNALVHGFNTGEHALLADQPILAFVIANTVGMFISYRGTRSWAFRERPTQHADGGRSAFVVINVVTMGIPILCLAVSRDLLGLDDPYSDNISANVIGLVLGVAARFWLFRTFVFKRPINLGDIYPPEASPQDGPVSEGTTGPSRSGRVPPAAL</sequence>
<evidence type="ECO:0000256" key="5">
    <source>
        <dbReference type="ARBA" id="ARBA00023136"/>
    </source>
</evidence>
<dbReference type="InterPro" id="IPR007267">
    <property type="entry name" value="GtrA_DPMS_TM"/>
</dbReference>
<gene>
    <name evidence="9" type="ORF">UFOPK2579_01629</name>
</gene>
<evidence type="ECO:0000256" key="4">
    <source>
        <dbReference type="ARBA" id="ARBA00022989"/>
    </source>
</evidence>
<comment type="subcellular location">
    <subcellularLocation>
        <location evidence="1">Membrane</location>
        <topology evidence="1">Multi-pass membrane protein</topology>
    </subcellularLocation>
</comment>
<feature type="transmembrane region" description="Helical" evidence="7">
    <location>
        <begin position="86"/>
        <end position="107"/>
    </location>
</feature>
<name>A0A6J6QZL1_9ZZZZ</name>
<dbReference type="GO" id="GO:0005886">
    <property type="term" value="C:plasma membrane"/>
    <property type="evidence" value="ECO:0007669"/>
    <property type="project" value="TreeGrafter"/>
</dbReference>
<dbReference type="PANTHER" id="PTHR38459">
    <property type="entry name" value="PROPHAGE BACTOPRENOL-LINKED GLUCOSE TRANSLOCASE HOMOLOG"/>
    <property type="match status" value="1"/>
</dbReference>
<evidence type="ECO:0000256" key="2">
    <source>
        <dbReference type="ARBA" id="ARBA00009399"/>
    </source>
</evidence>
<keyword evidence="3 7" id="KW-0812">Transmembrane</keyword>
<dbReference type="GO" id="GO:0000271">
    <property type="term" value="P:polysaccharide biosynthetic process"/>
    <property type="evidence" value="ECO:0007669"/>
    <property type="project" value="InterPro"/>
</dbReference>
<organism evidence="9">
    <name type="scientific">freshwater metagenome</name>
    <dbReference type="NCBI Taxonomy" id="449393"/>
    <lineage>
        <taxon>unclassified sequences</taxon>
        <taxon>metagenomes</taxon>
        <taxon>ecological metagenomes</taxon>
    </lineage>
</organism>
<feature type="domain" description="GtrA/DPMS transmembrane" evidence="8">
    <location>
        <begin position="14"/>
        <end position="143"/>
    </location>
</feature>
<evidence type="ECO:0000313" key="9">
    <source>
        <dbReference type="EMBL" id="CAB4714588.1"/>
    </source>
</evidence>
<evidence type="ECO:0000256" key="6">
    <source>
        <dbReference type="SAM" id="MobiDB-lite"/>
    </source>
</evidence>
<evidence type="ECO:0000256" key="1">
    <source>
        <dbReference type="ARBA" id="ARBA00004141"/>
    </source>
</evidence>
<evidence type="ECO:0000256" key="3">
    <source>
        <dbReference type="ARBA" id="ARBA00022692"/>
    </source>
</evidence>
<keyword evidence="5 7" id="KW-0472">Membrane</keyword>
<dbReference type="EMBL" id="CAEZXR010000194">
    <property type="protein sequence ID" value="CAB4714588.1"/>
    <property type="molecule type" value="Genomic_DNA"/>
</dbReference>
<reference evidence="9" key="1">
    <citation type="submission" date="2020-05" db="EMBL/GenBank/DDBJ databases">
        <authorList>
            <person name="Chiriac C."/>
            <person name="Salcher M."/>
            <person name="Ghai R."/>
            <person name="Kavagutti S V."/>
        </authorList>
    </citation>
    <scope>NUCLEOTIDE SEQUENCE</scope>
</reference>